<organism evidence="1 2">
    <name type="scientific">Capsulimonas corticalis</name>
    <dbReference type="NCBI Taxonomy" id="2219043"/>
    <lineage>
        <taxon>Bacteria</taxon>
        <taxon>Bacillati</taxon>
        <taxon>Armatimonadota</taxon>
        <taxon>Armatimonadia</taxon>
        <taxon>Capsulimonadales</taxon>
        <taxon>Capsulimonadaceae</taxon>
        <taxon>Capsulimonas</taxon>
    </lineage>
</organism>
<dbReference type="AlphaFoldDB" id="A0A402CVH2"/>
<reference evidence="1 2" key="1">
    <citation type="journal article" date="2019" name="Int. J. Syst. Evol. Microbiol.">
        <title>Capsulimonas corticalis gen. nov., sp. nov., an aerobic capsulated bacterium, of a novel bacterial order, Capsulimonadales ord. nov., of the class Armatimonadia of the phylum Armatimonadetes.</title>
        <authorList>
            <person name="Li J."/>
            <person name="Kudo C."/>
            <person name="Tonouchi A."/>
        </authorList>
    </citation>
    <scope>NUCLEOTIDE SEQUENCE [LARGE SCALE GENOMIC DNA]</scope>
    <source>
        <strain evidence="1 2">AX-7</strain>
    </source>
</reference>
<evidence type="ECO:0000313" key="1">
    <source>
        <dbReference type="EMBL" id="BDI30405.1"/>
    </source>
</evidence>
<dbReference type="Pfam" id="PF13531">
    <property type="entry name" value="SBP_bac_11"/>
    <property type="match status" value="1"/>
</dbReference>
<dbReference type="SUPFAM" id="SSF53850">
    <property type="entry name" value="Periplasmic binding protein-like II"/>
    <property type="match status" value="1"/>
</dbReference>
<evidence type="ECO:0000313" key="2">
    <source>
        <dbReference type="Proteomes" id="UP000287394"/>
    </source>
</evidence>
<dbReference type="EMBL" id="AP025739">
    <property type="protein sequence ID" value="BDI30405.1"/>
    <property type="molecule type" value="Genomic_DNA"/>
</dbReference>
<name>A0A402CVH2_9BACT</name>
<keyword evidence="2" id="KW-1185">Reference proteome</keyword>
<accession>A0A402CVH2</accession>
<proteinExistence type="predicted"/>
<dbReference type="OrthoDB" id="138542at2"/>
<dbReference type="Proteomes" id="UP000287394">
    <property type="component" value="Chromosome"/>
</dbReference>
<gene>
    <name evidence="1" type="ORF">CCAX7_24560</name>
</gene>
<protein>
    <submittedName>
        <fullName evidence="1">Uncharacterized protein</fullName>
    </submittedName>
</protein>
<sequence>MRERSIYIGIVVMLLAAFAIGGWRSRHASTLSGVGEDVVNLTLLTTEDKASWVRAEVYGFNYENSKKYHVTFAYADARSAMQSILNGGSKPVLWSPDNPMWVAQASNAWRERRGTPLVDLQDPSSYRVFLRTPVVFLTTRDKAPYLREKLGGGDPWRSVYDLSMGRREAPWGSVHFAHADPLVSNAGMLTLGMMLNEYARESHGSGDMVQTASRPEFGAYLSDLERGLKYDPSCAAGSYALVEDYLKNANGRDFITAYESVALGAAAKTPNLAVVYPNPTLEAQQSMCVLSAPWVTPAQRAGAQAFMAYVRRDQALRDGLKYNMRPDTASEDLSLAPKLRAHAAQGFQVNYSAEDVPPYGALNIAAAQWGSHARTASR</sequence>
<dbReference type="KEGG" id="ccot:CCAX7_24560"/>
<dbReference type="RefSeq" id="WP_119321363.1">
    <property type="nucleotide sequence ID" value="NZ_AP025739.1"/>
</dbReference>